<evidence type="ECO:0000256" key="3">
    <source>
        <dbReference type="ARBA" id="ARBA00022692"/>
    </source>
</evidence>
<evidence type="ECO:0000256" key="4">
    <source>
        <dbReference type="ARBA" id="ARBA00022989"/>
    </source>
</evidence>
<dbReference type="AlphaFoldDB" id="A0A0E0D885"/>
<dbReference type="GO" id="GO:0005886">
    <property type="term" value="C:plasma membrane"/>
    <property type="evidence" value="ECO:0007669"/>
    <property type="project" value="TreeGrafter"/>
</dbReference>
<dbReference type="GO" id="GO:0016887">
    <property type="term" value="F:ATP hydrolysis activity"/>
    <property type="evidence" value="ECO:0007669"/>
    <property type="project" value="InterPro"/>
</dbReference>
<keyword evidence="5" id="KW-0472">Membrane</keyword>
<dbReference type="Proteomes" id="UP000008021">
    <property type="component" value="Chromosome 3"/>
</dbReference>
<organism evidence="8">
    <name type="scientific">Oryza meridionalis</name>
    <dbReference type="NCBI Taxonomy" id="40149"/>
    <lineage>
        <taxon>Eukaryota</taxon>
        <taxon>Viridiplantae</taxon>
        <taxon>Streptophyta</taxon>
        <taxon>Embryophyta</taxon>
        <taxon>Tracheophyta</taxon>
        <taxon>Spermatophyta</taxon>
        <taxon>Magnoliopsida</taxon>
        <taxon>Liliopsida</taxon>
        <taxon>Poales</taxon>
        <taxon>Poaceae</taxon>
        <taxon>BOP clade</taxon>
        <taxon>Oryzoideae</taxon>
        <taxon>Oryzeae</taxon>
        <taxon>Oryzinae</taxon>
        <taxon>Oryza</taxon>
    </lineage>
</organism>
<feature type="domain" description="ABC transporter" evidence="7">
    <location>
        <begin position="52"/>
        <end position="99"/>
    </location>
</feature>
<dbReference type="InterPro" id="IPR027417">
    <property type="entry name" value="P-loop_NTPase"/>
</dbReference>
<evidence type="ECO:0000313" key="8">
    <source>
        <dbReference type="EnsemblPlants" id="OMERI03G34640.1"/>
    </source>
</evidence>
<dbReference type="Gramene" id="OMERI03G34640.1">
    <property type="protein sequence ID" value="OMERI03G34640.1"/>
    <property type="gene ID" value="OMERI03G34640"/>
</dbReference>
<name>A0A0E0D885_9ORYZ</name>
<evidence type="ECO:0000256" key="2">
    <source>
        <dbReference type="ARBA" id="ARBA00022448"/>
    </source>
</evidence>
<evidence type="ECO:0000259" key="7">
    <source>
        <dbReference type="Pfam" id="PF00005"/>
    </source>
</evidence>
<dbReference type="PANTHER" id="PTHR48041:SF56">
    <property type="entry name" value="ABC TRANSPORTER G FAMILY MEMBER 25"/>
    <property type="match status" value="1"/>
</dbReference>
<evidence type="ECO:0000256" key="6">
    <source>
        <dbReference type="SAM" id="MobiDB-lite"/>
    </source>
</evidence>
<dbReference type="STRING" id="40149.A0A0E0D885"/>
<feature type="region of interest" description="Disordered" evidence="6">
    <location>
        <begin position="1"/>
        <end position="48"/>
    </location>
</feature>
<dbReference type="EnsemblPlants" id="OMERI03G34640.1">
    <property type="protein sequence ID" value="OMERI03G34640.1"/>
    <property type="gene ID" value="OMERI03G34640"/>
</dbReference>
<dbReference type="Gene3D" id="3.40.50.300">
    <property type="entry name" value="P-loop containing nucleotide triphosphate hydrolases"/>
    <property type="match status" value="1"/>
</dbReference>
<dbReference type="InterPro" id="IPR050352">
    <property type="entry name" value="ABCG_transporters"/>
</dbReference>
<dbReference type="SUPFAM" id="SSF52540">
    <property type="entry name" value="P-loop containing nucleoside triphosphate hydrolases"/>
    <property type="match status" value="1"/>
</dbReference>
<dbReference type="PANTHER" id="PTHR48041">
    <property type="entry name" value="ABC TRANSPORTER G FAMILY MEMBER 28"/>
    <property type="match status" value="1"/>
</dbReference>
<keyword evidence="2" id="KW-0813">Transport</keyword>
<proteinExistence type="predicted"/>
<dbReference type="GO" id="GO:0042626">
    <property type="term" value="F:ATPase-coupled transmembrane transporter activity"/>
    <property type="evidence" value="ECO:0007669"/>
    <property type="project" value="TreeGrafter"/>
</dbReference>
<reference evidence="8" key="1">
    <citation type="submission" date="2015-04" db="UniProtKB">
        <authorList>
            <consortium name="EnsemblPlants"/>
        </authorList>
    </citation>
    <scope>IDENTIFICATION</scope>
</reference>
<keyword evidence="4" id="KW-1133">Transmembrane helix</keyword>
<protein>
    <recommendedName>
        <fullName evidence="7">ABC transporter domain-containing protein</fullName>
    </recommendedName>
</protein>
<keyword evidence="9" id="KW-1185">Reference proteome</keyword>
<dbReference type="InterPro" id="IPR003439">
    <property type="entry name" value="ABC_transporter-like_ATP-bd"/>
</dbReference>
<evidence type="ECO:0000256" key="5">
    <source>
        <dbReference type="ARBA" id="ARBA00023136"/>
    </source>
</evidence>
<dbReference type="HOGENOM" id="CLU_166405_0_0_1"/>
<sequence length="120" mass="11977">MCSVHRRGVKVERVTTTAAAAKGARSPPPPGRISHAGAGGGGGGAQEERTILKGITGEARPGEVLAVLGPSGSGKSTLLSILGGRLAGRHAGTVLAGGRVPPPLATARRRPLILPRGKEN</sequence>
<keyword evidence="3" id="KW-0812">Transmembrane</keyword>
<accession>A0A0E0D885</accession>
<evidence type="ECO:0000256" key="1">
    <source>
        <dbReference type="ARBA" id="ARBA00004141"/>
    </source>
</evidence>
<dbReference type="Pfam" id="PF00005">
    <property type="entry name" value="ABC_tran"/>
    <property type="match status" value="1"/>
</dbReference>
<evidence type="ECO:0000313" key="9">
    <source>
        <dbReference type="Proteomes" id="UP000008021"/>
    </source>
</evidence>
<reference evidence="8" key="2">
    <citation type="submission" date="2018-05" db="EMBL/GenBank/DDBJ databases">
        <title>OmerRS3 (Oryza meridionalis Reference Sequence Version 3).</title>
        <authorList>
            <person name="Zhang J."/>
            <person name="Kudrna D."/>
            <person name="Lee S."/>
            <person name="Talag J."/>
            <person name="Welchert J."/>
            <person name="Wing R.A."/>
        </authorList>
    </citation>
    <scope>NUCLEOTIDE SEQUENCE [LARGE SCALE GENOMIC DNA]</scope>
    <source>
        <strain evidence="8">cv. OR44</strain>
    </source>
</reference>
<comment type="subcellular location">
    <subcellularLocation>
        <location evidence="1">Membrane</location>
        <topology evidence="1">Multi-pass membrane protein</topology>
    </subcellularLocation>
</comment>
<dbReference type="GO" id="GO:0005524">
    <property type="term" value="F:ATP binding"/>
    <property type="evidence" value="ECO:0007669"/>
    <property type="project" value="InterPro"/>
</dbReference>